<reference evidence="9" key="1">
    <citation type="submission" date="2018-12" db="EMBL/GenBank/DDBJ databases">
        <title>Tengunoibacter tsumagoiensis gen. nov., sp. nov., Dictyobacter kobayashii sp. nov., D. alpinus sp. nov., and D. joshuensis sp. nov. and description of Dictyobacteraceae fam. nov. within the order Ktedonobacterales isolated from Tengu-no-mugimeshi.</title>
        <authorList>
            <person name="Wang C.M."/>
            <person name="Zheng Y."/>
            <person name="Sakai Y."/>
            <person name="Toyoda A."/>
            <person name="Minakuchi Y."/>
            <person name="Abe K."/>
            <person name="Yokota A."/>
            <person name="Yabe S."/>
        </authorList>
    </citation>
    <scope>NUCLEOTIDE SEQUENCE [LARGE SCALE GENOMIC DNA]</scope>
    <source>
        <strain evidence="9">Uno11</strain>
    </source>
</reference>
<accession>A0A402AMI4</accession>
<keyword evidence="5 7" id="KW-0456">Lyase</keyword>
<organism evidence="8 9">
    <name type="scientific">Dictyobacter kobayashii</name>
    <dbReference type="NCBI Taxonomy" id="2014872"/>
    <lineage>
        <taxon>Bacteria</taxon>
        <taxon>Bacillati</taxon>
        <taxon>Chloroflexota</taxon>
        <taxon>Ktedonobacteria</taxon>
        <taxon>Ktedonobacterales</taxon>
        <taxon>Dictyobacteraceae</taxon>
        <taxon>Dictyobacter</taxon>
    </lineage>
</organism>
<dbReference type="Gene3D" id="1.20.1340.10">
    <property type="entry name" value="dopa decarboxylase, N-terminal domain"/>
    <property type="match status" value="1"/>
</dbReference>
<dbReference type="GO" id="GO:0006520">
    <property type="term" value="P:amino acid metabolic process"/>
    <property type="evidence" value="ECO:0007669"/>
    <property type="project" value="InterPro"/>
</dbReference>
<evidence type="ECO:0000256" key="4">
    <source>
        <dbReference type="ARBA" id="ARBA00022898"/>
    </source>
</evidence>
<dbReference type="PRINTS" id="PR00800">
    <property type="entry name" value="YHDCRBOXLASE"/>
</dbReference>
<dbReference type="PANTHER" id="PTHR11999:SF70">
    <property type="entry name" value="MIP05841P"/>
    <property type="match status" value="1"/>
</dbReference>
<evidence type="ECO:0000256" key="1">
    <source>
        <dbReference type="ARBA" id="ARBA00001933"/>
    </source>
</evidence>
<protein>
    <submittedName>
        <fullName evidence="8">Aromatic-L-amino-acid decarboxylase</fullName>
    </submittedName>
</protein>
<dbReference type="GO" id="GO:0019752">
    <property type="term" value="P:carboxylic acid metabolic process"/>
    <property type="evidence" value="ECO:0007669"/>
    <property type="project" value="InterPro"/>
</dbReference>
<dbReference type="Gene3D" id="3.40.640.10">
    <property type="entry name" value="Type I PLP-dependent aspartate aminotransferase-like (Major domain)"/>
    <property type="match status" value="1"/>
</dbReference>
<proteinExistence type="inferred from homology"/>
<dbReference type="GO" id="GO:0030170">
    <property type="term" value="F:pyridoxal phosphate binding"/>
    <property type="evidence" value="ECO:0007669"/>
    <property type="project" value="InterPro"/>
</dbReference>
<dbReference type="GO" id="GO:0005737">
    <property type="term" value="C:cytoplasm"/>
    <property type="evidence" value="ECO:0007669"/>
    <property type="project" value="TreeGrafter"/>
</dbReference>
<evidence type="ECO:0000313" key="8">
    <source>
        <dbReference type="EMBL" id="GCE20259.1"/>
    </source>
</evidence>
<keyword evidence="3" id="KW-0210">Decarboxylase</keyword>
<name>A0A402AMI4_9CHLR</name>
<evidence type="ECO:0000256" key="5">
    <source>
        <dbReference type="ARBA" id="ARBA00023239"/>
    </source>
</evidence>
<keyword evidence="9" id="KW-1185">Reference proteome</keyword>
<evidence type="ECO:0000256" key="6">
    <source>
        <dbReference type="PIRSR" id="PIRSR602129-50"/>
    </source>
</evidence>
<dbReference type="InterPro" id="IPR015421">
    <property type="entry name" value="PyrdxlP-dep_Trfase_major"/>
</dbReference>
<dbReference type="PANTHER" id="PTHR11999">
    <property type="entry name" value="GROUP II PYRIDOXAL-5-PHOSPHATE DECARBOXYLASE"/>
    <property type="match status" value="1"/>
</dbReference>
<evidence type="ECO:0000256" key="2">
    <source>
        <dbReference type="ARBA" id="ARBA00009533"/>
    </source>
</evidence>
<evidence type="ECO:0000256" key="3">
    <source>
        <dbReference type="ARBA" id="ARBA00022793"/>
    </source>
</evidence>
<gene>
    <name evidence="8" type="ORF">KDK_40590</name>
</gene>
<dbReference type="InterPro" id="IPR010977">
    <property type="entry name" value="Aromatic_deC"/>
</dbReference>
<dbReference type="InterPro" id="IPR021115">
    <property type="entry name" value="Pyridoxal-P_BS"/>
</dbReference>
<dbReference type="Gene3D" id="3.90.1150.10">
    <property type="entry name" value="Aspartate Aminotransferase, domain 1"/>
    <property type="match status" value="1"/>
</dbReference>
<dbReference type="EMBL" id="BIFS01000001">
    <property type="protein sequence ID" value="GCE20259.1"/>
    <property type="molecule type" value="Genomic_DNA"/>
</dbReference>
<dbReference type="Pfam" id="PF00282">
    <property type="entry name" value="Pyridoxal_deC"/>
    <property type="match status" value="1"/>
</dbReference>
<dbReference type="AlphaFoldDB" id="A0A402AMI4"/>
<dbReference type="Proteomes" id="UP000287188">
    <property type="component" value="Unassembled WGS sequence"/>
</dbReference>
<keyword evidence="4 6" id="KW-0663">Pyridoxal phosphate</keyword>
<comment type="caution">
    <text evidence="8">The sequence shown here is derived from an EMBL/GenBank/DDBJ whole genome shotgun (WGS) entry which is preliminary data.</text>
</comment>
<evidence type="ECO:0000256" key="7">
    <source>
        <dbReference type="RuleBase" id="RU000382"/>
    </source>
</evidence>
<dbReference type="InterPro" id="IPR002129">
    <property type="entry name" value="PyrdxlP-dep_de-COase"/>
</dbReference>
<dbReference type="PROSITE" id="PS00392">
    <property type="entry name" value="DDC_GAD_HDC_YDC"/>
    <property type="match status" value="1"/>
</dbReference>
<comment type="similarity">
    <text evidence="2 7">Belongs to the group II decarboxylase family.</text>
</comment>
<evidence type="ECO:0000313" key="9">
    <source>
        <dbReference type="Proteomes" id="UP000287188"/>
    </source>
</evidence>
<dbReference type="InterPro" id="IPR015424">
    <property type="entry name" value="PyrdxlP-dep_Trfase"/>
</dbReference>
<comment type="cofactor">
    <cofactor evidence="1 6 7">
        <name>pyridoxal 5'-phosphate</name>
        <dbReference type="ChEBI" id="CHEBI:597326"/>
    </cofactor>
</comment>
<feature type="modified residue" description="N6-(pyridoxal phosphate)lysine" evidence="6">
    <location>
        <position position="298"/>
    </location>
</feature>
<dbReference type="InterPro" id="IPR015422">
    <property type="entry name" value="PyrdxlP-dep_Trfase_small"/>
</dbReference>
<sequence length="501" mass="56311">MGDMDTEALRHYGHQVVDWMVDYLTEPQKYPILPRSTAGEIAQRLPIHPPEQPESMDAILSDLERIIIPGLTHWNSAGFMGYFGLSASGPSILAEMFDATFNVTRMLWRTSPSATEVEQVVLKWLREMLGLPDDMFGMLHHNSAIVHALLAAREAIPDALIACSGMGGRTDLPRLCLYVSQEGHTSIDKAAIVLGIGLEGVRKIRTDIALRMDIEALELAIREDLQAGYLPFAVVATVGTTSTTSIDPVVDIAAICQRYKLWLHVDAAYAGAAALVPEKRWILEGCEQADSLSVNPHKWLFTNFNCSAFFTRQPDILKTALSLTPAYLEHTENTSELMPDLMDYDFSLPHRFPALKLWMVMRYFGREGLARRIAEHCRLAQLLEGWIALSSEFECMAPVPLSVVCLRAHPAILEDGQALDRLNERILQRVNAEGSFFLSHTRVRGRYTLRVAISHIRTSEEHVYKVWDALQRCLQVELSMLRRPPATRPQLHMLNLPARPL</sequence>
<dbReference type="GO" id="GO:0004058">
    <property type="term" value="F:aromatic-L-amino-acid decarboxylase activity"/>
    <property type="evidence" value="ECO:0007669"/>
    <property type="project" value="UniProtKB-ARBA"/>
</dbReference>
<dbReference type="SUPFAM" id="SSF53383">
    <property type="entry name" value="PLP-dependent transferases"/>
    <property type="match status" value="1"/>
</dbReference>